<dbReference type="AlphaFoldDB" id="B4N1M5"/>
<keyword evidence="4 10" id="KW-0812">Transmembrane</keyword>
<dbReference type="Proteomes" id="UP000007798">
    <property type="component" value="Unassembled WGS sequence"/>
</dbReference>
<dbReference type="HOGENOM" id="CLU_033399_8_1_1"/>
<evidence type="ECO:0000256" key="1">
    <source>
        <dbReference type="ARBA" id="ARBA00004651"/>
    </source>
</evidence>
<keyword evidence="6 10" id="KW-1133">Transmembrane helix</keyword>
<dbReference type="OrthoDB" id="6604226at2759"/>
<dbReference type="InterPro" id="IPR004117">
    <property type="entry name" value="7tm6_olfct_rcpt"/>
</dbReference>
<sequence length="373" mass="43058">MQISKLVSTRAFDHHWILWQLFGMHPPKRKALWHRYYTIYSVVIISYCFIFIPMTLIGQALAATSLASICEAICVAAPDAFEVLKLANVWRIRDQLQESHTIFRQLDKRLSTRSERQVIHGTVRLAKRIFKATFVVFMILLATGIINIIISKDRILIFPAWIPWDYKKNGDVFLLTVIFNFLGLLMNALCALNNDSYPVTYVTMVAAHLEALSIRASRIGHDRELLERQHRQHLIECIQDHQLILKLVKIMQSTLSMAFFFQFFCTALAQCAAIFFLAYVKTNFSRTLHMIILIVAITNETVFICYAVEVLNQSGEMLSKGIYNCNWLSRPTEFRRDLLIMLMRSQRSTSITAAGLVSVRLNTIITVRIWESM</sequence>
<name>B4N1M5_DROWI</name>
<feature type="transmembrane region" description="Helical" evidence="10">
    <location>
        <begin position="36"/>
        <end position="54"/>
    </location>
</feature>
<evidence type="ECO:0000256" key="10">
    <source>
        <dbReference type="RuleBase" id="RU351113"/>
    </source>
</evidence>
<dbReference type="GO" id="GO:0007165">
    <property type="term" value="P:signal transduction"/>
    <property type="evidence" value="ECO:0007669"/>
    <property type="project" value="UniProtKB-KW"/>
</dbReference>
<feature type="transmembrane region" description="Helical" evidence="10">
    <location>
        <begin position="291"/>
        <end position="311"/>
    </location>
</feature>
<evidence type="ECO:0000256" key="4">
    <source>
        <dbReference type="ARBA" id="ARBA00022692"/>
    </source>
</evidence>
<keyword evidence="9 10" id="KW-0807">Transducer</keyword>
<feature type="transmembrane region" description="Helical" evidence="10">
    <location>
        <begin position="170"/>
        <end position="192"/>
    </location>
</feature>
<dbReference type="KEGG" id="dwi:6644646"/>
<evidence type="ECO:0000256" key="2">
    <source>
        <dbReference type="ARBA" id="ARBA00022475"/>
    </source>
</evidence>
<evidence type="ECO:0000256" key="6">
    <source>
        <dbReference type="ARBA" id="ARBA00022989"/>
    </source>
</evidence>
<dbReference type="GO" id="GO:0005886">
    <property type="term" value="C:plasma membrane"/>
    <property type="evidence" value="ECO:0007669"/>
    <property type="project" value="UniProtKB-SubCell"/>
</dbReference>
<gene>
    <name evidence="11" type="primary">Dwil\GK16337</name>
    <name evidence="11" type="ORF">Dwil_GK16337</name>
</gene>
<dbReference type="eggNOG" id="ENOG502T6TE">
    <property type="taxonomic scope" value="Eukaryota"/>
</dbReference>
<evidence type="ECO:0000313" key="11">
    <source>
        <dbReference type="EMBL" id="EDW78264.2"/>
    </source>
</evidence>
<dbReference type="GO" id="GO:0005549">
    <property type="term" value="F:odorant binding"/>
    <property type="evidence" value="ECO:0007669"/>
    <property type="project" value="InterPro"/>
</dbReference>
<keyword evidence="12" id="KW-1185">Reference proteome</keyword>
<feature type="transmembrane region" description="Helical" evidence="10">
    <location>
        <begin position="60"/>
        <end position="81"/>
    </location>
</feature>
<evidence type="ECO:0000256" key="7">
    <source>
        <dbReference type="ARBA" id="ARBA00023136"/>
    </source>
</evidence>
<dbReference type="FunCoup" id="B4N1M5">
    <property type="interactions" value="31"/>
</dbReference>
<dbReference type="GO" id="GO:0004984">
    <property type="term" value="F:olfactory receptor activity"/>
    <property type="evidence" value="ECO:0007669"/>
    <property type="project" value="InterPro"/>
</dbReference>
<evidence type="ECO:0000256" key="3">
    <source>
        <dbReference type="ARBA" id="ARBA00022606"/>
    </source>
</evidence>
<dbReference type="PANTHER" id="PTHR21137">
    <property type="entry name" value="ODORANT RECEPTOR"/>
    <property type="match status" value="1"/>
</dbReference>
<protein>
    <recommendedName>
        <fullName evidence="10">Odorant receptor</fullName>
    </recommendedName>
</protein>
<feature type="transmembrane region" description="Helical" evidence="10">
    <location>
        <begin position="129"/>
        <end position="150"/>
    </location>
</feature>
<keyword evidence="7 10" id="KW-0472">Membrane</keyword>
<evidence type="ECO:0000256" key="5">
    <source>
        <dbReference type="ARBA" id="ARBA00022725"/>
    </source>
</evidence>
<organism evidence="11 12">
    <name type="scientific">Drosophila willistoni</name>
    <name type="common">Fruit fly</name>
    <dbReference type="NCBI Taxonomy" id="7260"/>
    <lineage>
        <taxon>Eukaryota</taxon>
        <taxon>Metazoa</taxon>
        <taxon>Ecdysozoa</taxon>
        <taxon>Arthropoda</taxon>
        <taxon>Hexapoda</taxon>
        <taxon>Insecta</taxon>
        <taxon>Pterygota</taxon>
        <taxon>Neoptera</taxon>
        <taxon>Endopterygota</taxon>
        <taxon>Diptera</taxon>
        <taxon>Brachycera</taxon>
        <taxon>Muscomorpha</taxon>
        <taxon>Ephydroidea</taxon>
        <taxon>Drosophilidae</taxon>
        <taxon>Drosophila</taxon>
        <taxon>Sophophora</taxon>
    </lineage>
</organism>
<comment type="caution">
    <text evidence="10">Lacks conserved residue(s) required for the propagation of feature annotation.</text>
</comment>
<dbReference type="InParanoid" id="B4N1M5"/>
<comment type="similarity">
    <text evidence="10">Belongs to the insect chemoreceptor superfamily. Heteromeric odorant receptor channel (TC 1.A.69) family.</text>
</comment>
<evidence type="ECO:0000313" key="12">
    <source>
        <dbReference type="Proteomes" id="UP000007798"/>
    </source>
</evidence>
<comment type="subcellular location">
    <subcellularLocation>
        <location evidence="1 10">Cell membrane</location>
        <topology evidence="1 10">Multi-pass membrane protein</topology>
    </subcellularLocation>
</comment>
<evidence type="ECO:0000256" key="9">
    <source>
        <dbReference type="ARBA" id="ARBA00023224"/>
    </source>
</evidence>
<reference evidence="11 12" key="1">
    <citation type="journal article" date="2007" name="Nature">
        <title>Evolution of genes and genomes on the Drosophila phylogeny.</title>
        <authorList>
            <consortium name="Drosophila 12 Genomes Consortium"/>
            <person name="Clark A.G."/>
            <person name="Eisen M.B."/>
            <person name="Smith D.R."/>
            <person name="Bergman C.M."/>
            <person name="Oliver B."/>
            <person name="Markow T.A."/>
            <person name="Kaufman T.C."/>
            <person name="Kellis M."/>
            <person name="Gelbart W."/>
            <person name="Iyer V.N."/>
            <person name="Pollard D.A."/>
            <person name="Sackton T.B."/>
            <person name="Larracuente A.M."/>
            <person name="Singh N.D."/>
            <person name="Abad J.P."/>
            <person name="Abt D.N."/>
            <person name="Adryan B."/>
            <person name="Aguade M."/>
            <person name="Akashi H."/>
            <person name="Anderson W.W."/>
            <person name="Aquadro C.F."/>
            <person name="Ardell D.H."/>
            <person name="Arguello R."/>
            <person name="Artieri C.G."/>
            <person name="Barbash D.A."/>
            <person name="Barker D."/>
            <person name="Barsanti P."/>
            <person name="Batterham P."/>
            <person name="Batzoglou S."/>
            <person name="Begun D."/>
            <person name="Bhutkar A."/>
            <person name="Blanco E."/>
            <person name="Bosak S.A."/>
            <person name="Bradley R.K."/>
            <person name="Brand A.D."/>
            <person name="Brent M.R."/>
            <person name="Brooks A.N."/>
            <person name="Brown R.H."/>
            <person name="Butlin R.K."/>
            <person name="Caggese C."/>
            <person name="Calvi B.R."/>
            <person name="Bernardo de Carvalho A."/>
            <person name="Caspi A."/>
            <person name="Castrezana S."/>
            <person name="Celniker S.E."/>
            <person name="Chang J.L."/>
            <person name="Chapple C."/>
            <person name="Chatterji S."/>
            <person name="Chinwalla A."/>
            <person name="Civetta A."/>
            <person name="Clifton S.W."/>
            <person name="Comeron J.M."/>
            <person name="Costello J.C."/>
            <person name="Coyne J.A."/>
            <person name="Daub J."/>
            <person name="David R.G."/>
            <person name="Delcher A.L."/>
            <person name="Delehaunty K."/>
            <person name="Do C.B."/>
            <person name="Ebling H."/>
            <person name="Edwards K."/>
            <person name="Eickbush T."/>
            <person name="Evans J.D."/>
            <person name="Filipski A."/>
            <person name="Findeiss S."/>
            <person name="Freyhult E."/>
            <person name="Fulton L."/>
            <person name="Fulton R."/>
            <person name="Garcia A.C."/>
            <person name="Gardiner A."/>
            <person name="Garfield D.A."/>
            <person name="Garvin B.E."/>
            <person name="Gibson G."/>
            <person name="Gilbert D."/>
            <person name="Gnerre S."/>
            <person name="Godfrey J."/>
            <person name="Good R."/>
            <person name="Gotea V."/>
            <person name="Gravely B."/>
            <person name="Greenberg A.J."/>
            <person name="Griffiths-Jones S."/>
            <person name="Gross S."/>
            <person name="Guigo R."/>
            <person name="Gustafson E.A."/>
            <person name="Haerty W."/>
            <person name="Hahn M.W."/>
            <person name="Halligan D.L."/>
            <person name="Halpern A.L."/>
            <person name="Halter G.M."/>
            <person name="Han M.V."/>
            <person name="Heger A."/>
            <person name="Hillier L."/>
            <person name="Hinrichs A.S."/>
            <person name="Holmes I."/>
            <person name="Hoskins R.A."/>
            <person name="Hubisz M.J."/>
            <person name="Hultmark D."/>
            <person name="Huntley M.A."/>
            <person name="Jaffe D.B."/>
            <person name="Jagadeeshan S."/>
            <person name="Jeck W.R."/>
            <person name="Johnson J."/>
            <person name="Jones C.D."/>
            <person name="Jordan W.C."/>
            <person name="Karpen G.H."/>
            <person name="Kataoka E."/>
            <person name="Keightley P.D."/>
            <person name="Kheradpour P."/>
            <person name="Kirkness E.F."/>
            <person name="Koerich L.B."/>
            <person name="Kristiansen K."/>
            <person name="Kudrna D."/>
            <person name="Kulathinal R.J."/>
            <person name="Kumar S."/>
            <person name="Kwok R."/>
            <person name="Lander E."/>
            <person name="Langley C.H."/>
            <person name="Lapoint R."/>
            <person name="Lazzaro B.P."/>
            <person name="Lee S.J."/>
            <person name="Levesque L."/>
            <person name="Li R."/>
            <person name="Lin C.F."/>
            <person name="Lin M.F."/>
            <person name="Lindblad-Toh K."/>
            <person name="Llopart A."/>
            <person name="Long M."/>
            <person name="Low L."/>
            <person name="Lozovsky E."/>
            <person name="Lu J."/>
            <person name="Luo M."/>
            <person name="Machado C.A."/>
            <person name="Makalowski W."/>
            <person name="Marzo M."/>
            <person name="Matsuda M."/>
            <person name="Matzkin L."/>
            <person name="McAllister B."/>
            <person name="McBride C.S."/>
            <person name="McKernan B."/>
            <person name="McKernan K."/>
            <person name="Mendez-Lago M."/>
            <person name="Minx P."/>
            <person name="Mollenhauer M.U."/>
            <person name="Montooth K."/>
            <person name="Mount S.M."/>
            <person name="Mu X."/>
            <person name="Myers E."/>
            <person name="Negre B."/>
            <person name="Newfeld S."/>
            <person name="Nielsen R."/>
            <person name="Noor M.A."/>
            <person name="O'Grady P."/>
            <person name="Pachter L."/>
            <person name="Papaceit M."/>
            <person name="Parisi M.J."/>
            <person name="Parisi M."/>
            <person name="Parts L."/>
            <person name="Pedersen J.S."/>
            <person name="Pesole G."/>
            <person name="Phillippy A.M."/>
            <person name="Ponting C.P."/>
            <person name="Pop M."/>
            <person name="Porcelli D."/>
            <person name="Powell J.R."/>
            <person name="Prohaska S."/>
            <person name="Pruitt K."/>
            <person name="Puig M."/>
            <person name="Quesneville H."/>
            <person name="Ram K.R."/>
            <person name="Rand D."/>
            <person name="Rasmussen M.D."/>
            <person name="Reed L.K."/>
            <person name="Reenan R."/>
            <person name="Reily A."/>
            <person name="Remington K.A."/>
            <person name="Rieger T.T."/>
            <person name="Ritchie M.G."/>
            <person name="Robin C."/>
            <person name="Rogers Y.H."/>
            <person name="Rohde C."/>
            <person name="Rozas J."/>
            <person name="Rubenfield M.J."/>
            <person name="Ruiz A."/>
            <person name="Russo S."/>
            <person name="Salzberg S.L."/>
            <person name="Sanchez-Gracia A."/>
            <person name="Saranga D.J."/>
            <person name="Sato H."/>
            <person name="Schaeffer S.W."/>
            <person name="Schatz M.C."/>
            <person name="Schlenke T."/>
            <person name="Schwartz R."/>
            <person name="Segarra C."/>
            <person name="Singh R.S."/>
            <person name="Sirot L."/>
            <person name="Sirota M."/>
            <person name="Sisneros N.B."/>
            <person name="Smith C.D."/>
            <person name="Smith T.F."/>
            <person name="Spieth J."/>
            <person name="Stage D.E."/>
            <person name="Stark A."/>
            <person name="Stephan W."/>
            <person name="Strausberg R.L."/>
            <person name="Strempel S."/>
            <person name="Sturgill D."/>
            <person name="Sutton G."/>
            <person name="Sutton G.G."/>
            <person name="Tao W."/>
            <person name="Teichmann S."/>
            <person name="Tobari Y.N."/>
            <person name="Tomimura Y."/>
            <person name="Tsolas J.M."/>
            <person name="Valente V.L."/>
            <person name="Venter E."/>
            <person name="Venter J.C."/>
            <person name="Vicario S."/>
            <person name="Vieira F.G."/>
            <person name="Vilella A.J."/>
            <person name="Villasante A."/>
            <person name="Walenz B."/>
            <person name="Wang J."/>
            <person name="Wasserman M."/>
            <person name="Watts T."/>
            <person name="Wilson D."/>
            <person name="Wilson R.K."/>
            <person name="Wing R.A."/>
            <person name="Wolfner M.F."/>
            <person name="Wong A."/>
            <person name="Wong G.K."/>
            <person name="Wu C.I."/>
            <person name="Wu G."/>
            <person name="Yamamoto D."/>
            <person name="Yang H.P."/>
            <person name="Yang S.P."/>
            <person name="Yorke J.A."/>
            <person name="Yoshida K."/>
            <person name="Zdobnov E."/>
            <person name="Zhang P."/>
            <person name="Zhang Y."/>
            <person name="Zimin A.V."/>
            <person name="Baldwin J."/>
            <person name="Abdouelleil A."/>
            <person name="Abdulkadir J."/>
            <person name="Abebe A."/>
            <person name="Abera B."/>
            <person name="Abreu J."/>
            <person name="Acer S.C."/>
            <person name="Aftuck L."/>
            <person name="Alexander A."/>
            <person name="An P."/>
            <person name="Anderson E."/>
            <person name="Anderson S."/>
            <person name="Arachi H."/>
            <person name="Azer M."/>
            <person name="Bachantsang P."/>
            <person name="Barry A."/>
            <person name="Bayul T."/>
            <person name="Berlin A."/>
            <person name="Bessette D."/>
            <person name="Bloom T."/>
            <person name="Blye J."/>
            <person name="Boguslavskiy L."/>
            <person name="Bonnet C."/>
            <person name="Boukhgalter B."/>
            <person name="Bourzgui I."/>
            <person name="Brown A."/>
            <person name="Cahill P."/>
            <person name="Channer S."/>
            <person name="Cheshatsang Y."/>
            <person name="Chuda L."/>
            <person name="Citroen M."/>
            <person name="Collymore A."/>
            <person name="Cooke P."/>
            <person name="Costello M."/>
            <person name="D'Aco K."/>
            <person name="Daza R."/>
            <person name="De Haan G."/>
            <person name="DeGray S."/>
            <person name="DeMaso C."/>
            <person name="Dhargay N."/>
            <person name="Dooley K."/>
            <person name="Dooley E."/>
            <person name="Doricent M."/>
            <person name="Dorje P."/>
            <person name="Dorjee K."/>
            <person name="Dupes A."/>
            <person name="Elong R."/>
            <person name="Falk J."/>
            <person name="Farina A."/>
            <person name="Faro S."/>
            <person name="Ferguson D."/>
            <person name="Fisher S."/>
            <person name="Foley C.D."/>
            <person name="Franke A."/>
            <person name="Friedrich D."/>
            <person name="Gadbois L."/>
            <person name="Gearin G."/>
            <person name="Gearin C.R."/>
            <person name="Giannoukos G."/>
            <person name="Goode T."/>
            <person name="Graham J."/>
            <person name="Grandbois E."/>
            <person name="Grewal S."/>
            <person name="Gyaltsen K."/>
            <person name="Hafez N."/>
            <person name="Hagos B."/>
            <person name="Hall J."/>
            <person name="Henson C."/>
            <person name="Hollinger A."/>
            <person name="Honan T."/>
            <person name="Huard M.D."/>
            <person name="Hughes L."/>
            <person name="Hurhula B."/>
            <person name="Husby M.E."/>
            <person name="Kamat A."/>
            <person name="Kanga B."/>
            <person name="Kashin S."/>
            <person name="Khazanovich D."/>
            <person name="Kisner P."/>
            <person name="Lance K."/>
            <person name="Lara M."/>
            <person name="Lee W."/>
            <person name="Lennon N."/>
            <person name="Letendre F."/>
            <person name="LeVine R."/>
            <person name="Lipovsky A."/>
            <person name="Liu X."/>
            <person name="Liu J."/>
            <person name="Liu S."/>
            <person name="Lokyitsang T."/>
            <person name="Lokyitsang Y."/>
            <person name="Lubonja R."/>
            <person name="Lui A."/>
            <person name="MacDonald P."/>
            <person name="Magnisalis V."/>
            <person name="Maru K."/>
            <person name="Matthews C."/>
            <person name="McCusker W."/>
            <person name="McDonough S."/>
            <person name="Mehta T."/>
            <person name="Meldrim J."/>
            <person name="Meneus L."/>
            <person name="Mihai O."/>
            <person name="Mihalev A."/>
            <person name="Mihova T."/>
            <person name="Mittelman R."/>
            <person name="Mlenga V."/>
            <person name="Montmayeur A."/>
            <person name="Mulrain L."/>
            <person name="Navidi A."/>
            <person name="Naylor J."/>
            <person name="Negash T."/>
            <person name="Nguyen T."/>
            <person name="Nguyen N."/>
            <person name="Nicol R."/>
            <person name="Norbu C."/>
            <person name="Norbu N."/>
            <person name="Novod N."/>
            <person name="O'Neill B."/>
            <person name="Osman S."/>
            <person name="Markiewicz E."/>
            <person name="Oyono O.L."/>
            <person name="Patti C."/>
            <person name="Phunkhang P."/>
            <person name="Pierre F."/>
            <person name="Priest M."/>
            <person name="Raghuraman S."/>
            <person name="Rege F."/>
            <person name="Reyes R."/>
            <person name="Rise C."/>
            <person name="Rogov P."/>
            <person name="Ross K."/>
            <person name="Ryan E."/>
            <person name="Settipalli S."/>
            <person name="Shea T."/>
            <person name="Sherpa N."/>
            <person name="Shi L."/>
            <person name="Shih D."/>
            <person name="Sparrow T."/>
            <person name="Spaulding J."/>
            <person name="Stalker J."/>
            <person name="Stange-Thomann N."/>
            <person name="Stavropoulos S."/>
            <person name="Stone C."/>
            <person name="Strader C."/>
            <person name="Tesfaye S."/>
            <person name="Thomson T."/>
            <person name="Thoulutsang Y."/>
            <person name="Thoulutsang D."/>
            <person name="Topham K."/>
            <person name="Topping I."/>
            <person name="Tsamla T."/>
            <person name="Vassiliev H."/>
            <person name="Vo A."/>
            <person name="Wangchuk T."/>
            <person name="Wangdi T."/>
            <person name="Weiand M."/>
            <person name="Wilkinson J."/>
            <person name="Wilson A."/>
            <person name="Yadav S."/>
            <person name="Young G."/>
            <person name="Yu Q."/>
            <person name="Zembek L."/>
            <person name="Zhong D."/>
            <person name="Zimmer A."/>
            <person name="Zwirko Z."/>
            <person name="Jaffe D.B."/>
            <person name="Alvarez P."/>
            <person name="Brockman W."/>
            <person name="Butler J."/>
            <person name="Chin C."/>
            <person name="Gnerre S."/>
            <person name="Grabherr M."/>
            <person name="Kleber M."/>
            <person name="Mauceli E."/>
            <person name="MacCallum I."/>
        </authorList>
    </citation>
    <scope>NUCLEOTIDE SEQUENCE [LARGE SCALE GENOMIC DNA]</scope>
    <source>
        <strain evidence="12">Tucson 14030-0811.24</strain>
    </source>
</reference>
<dbReference type="PANTHER" id="PTHR21137:SF35">
    <property type="entry name" value="ODORANT RECEPTOR 19A-RELATED"/>
    <property type="match status" value="1"/>
</dbReference>
<keyword evidence="3 10" id="KW-0716">Sensory transduction</keyword>
<feature type="transmembrane region" description="Helical" evidence="10">
    <location>
        <begin position="255"/>
        <end position="279"/>
    </location>
</feature>
<proteinExistence type="inferred from homology"/>
<keyword evidence="5 10" id="KW-0552">Olfaction</keyword>
<accession>B4N1M5</accession>
<keyword evidence="2" id="KW-1003">Cell membrane</keyword>
<keyword evidence="8 10" id="KW-0675">Receptor</keyword>
<dbReference type="EMBL" id="CH963925">
    <property type="protein sequence ID" value="EDW78264.2"/>
    <property type="molecule type" value="Genomic_DNA"/>
</dbReference>
<evidence type="ECO:0000256" key="8">
    <source>
        <dbReference type="ARBA" id="ARBA00023170"/>
    </source>
</evidence>
<dbReference type="Pfam" id="PF02949">
    <property type="entry name" value="7tm_6"/>
    <property type="match status" value="1"/>
</dbReference>